<reference evidence="1" key="1">
    <citation type="submission" date="2021-06" db="EMBL/GenBank/DDBJ databases">
        <authorList>
            <person name="Kallberg Y."/>
            <person name="Tangrot J."/>
            <person name="Rosling A."/>
        </authorList>
    </citation>
    <scope>NUCLEOTIDE SEQUENCE</scope>
    <source>
        <strain evidence="1">CL356</strain>
    </source>
</reference>
<evidence type="ECO:0000313" key="1">
    <source>
        <dbReference type="EMBL" id="CAG8528674.1"/>
    </source>
</evidence>
<accession>A0ACA9LGB9</accession>
<evidence type="ECO:0000313" key="2">
    <source>
        <dbReference type="Proteomes" id="UP000789525"/>
    </source>
</evidence>
<sequence>MGECLGKGAFGSVYKAFNWETGEVVAVKQMKLSNIPKSELTFIMTEIQLLKNLNHENIVKYKGFIKTREYLYIILEFCENGSLHNICKKFGKFPENLVAVYISQVLEGLLYLHDQGVIHRDIKGANILTTKEGLVKLADFGVATKSLGDFSVVGSPYWMAPEIIELSGATTSSDIWSVGCVVIELLEGKPPYHNLEAIPALYRIVQDEHPPLPESASPVVKDFLMQCFQKDGNLRVSARKLLKHPWITNVQKRGVDTRQEPTGFEEAMKSVQEWNKALKGSPHEPPPKPHRRRRSESLRLAATMPRMQSPQFNGFPSPTPKISPSIQQNNRLSVTVEPEDEGNNNWDDDFVDSIPISKIAEHQSKKLNHKSSEEDQTIRPSQFKNEKGKKSMINGAQKEETSIEETVRMVPGGAGSNWESMQDTVIRLPRSNIKNDNGATPVRSLAPVDNKQKDLVRPEQPAVKALVKQHARAHSANYTIDSSTNKPLLPLPSQKSVSSTVSATTTTALLSRRTSILKPVSQIEIPNQRTSVLTPSLSSPLGQQDDSQSSSEIYQYRESDDDDDYNKVFHNEHEDNEDGIYNTLRLNTRLSNKGNSWLGDDVSDEDDPFAEMEENFYEVDIDTHIARDKFVRACAHLEELISALQPNESEERLVILCEQVIGLLMEHKNLKNHFIVFHGAIPIMEMLEICSYNSVLSRLLKIVNIIIEDNINLQENLCLVGGIPIIMNFTLKRYLYEIRVEAAIFIRQICHTSPIILQMFISCRGLKVLVEFLQEDYDEHKELVWIAINGISGVFELQSPTPKNDFCRLLAKNGLLDPLALTLHSVMADNDPSAKGYVERIVNIFSLFSQGDAYVKEVMATRTRVVPRIFEVLERLSQDLMVIMLKCIKNISMNSNTLEALQKAKTIQVLTAVMDKQGPPYITEISNQVLNTMYNLCRINKSRQEEAARAGIIPHLQYFASRKTPLKQFALPILCDMAHTGQVCRELLWKNNVLQLYLDLLIDPFWQVNALEAILAWFQEETCKVERILVEQKSIDLILGAFVTAKANSFESILEPLYVLMQLSRDVTCALAQPNFFKRLLQRLDHPKPVVRLNLLRVLKTVCDVYPQREVVIEKYELSSIILKMSRDDPAVLIREKAKEILSQDYFSPGDRMSPIPSPATPLIEKDCPVGNGEITVFGGEERKERKSEFEISEAENDSCDDVSTCEEKDEDDVS</sequence>
<proteinExistence type="predicted"/>
<keyword evidence="2" id="KW-1185">Reference proteome</keyword>
<dbReference type="EMBL" id="CAJVPT010006212">
    <property type="protein sequence ID" value="CAG8528674.1"/>
    <property type="molecule type" value="Genomic_DNA"/>
</dbReference>
<comment type="caution">
    <text evidence="1">The sequence shown here is derived from an EMBL/GenBank/DDBJ whole genome shotgun (WGS) entry which is preliminary data.</text>
</comment>
<gene>
    <name evidence="1" type="ORF">ACOLOM_LOCUS3979</name>
</gene>
<name>A0ACA9LGB9_9GLOM</name>
<organism evidence="1 2">
    <name type="scientific">Acaulospora colombiana</name>
    <dbReference type="NCBI Taxonomy" id="27376"/>
    <lineage>
        <taxon>Eukaryota</taxon>
        <taxon>Fungi</taxon>
        <taxon>Fungi incertae sedis</taxon>
        <taxon>Mucoromycota</taxon>
        <taxon>Glomeromycotina</taxon>
        <taxon>Glomeromycetes</taxon>
        <taxon>Diversisporales</taxon>
        <taxon>Acaulosporaceae</taxon>
        <taxon>Acaulospora</taxon>
    </lineage>
</organism>
<protein>
    <submittedName>
        <fullName evidence="1">556_t:CDS:1</fullName>
    </submittedName>
</protein>
<dbReference type="Proteomes" id="UP000789525">
    <property type="component" value="Unassembled WGS sequence"/>
</dbReference>